<reference evidence="1" key="1">
    <citation type="submission" date="2023-04" db="EMBL/GenBank/DDBJ databases">
        <title>A chromosome-level genome assembly of the parasitoid wasp Eretmocerus hayati.</title>
        <authorList>
            <person name="Zhong Y."/>
            <person name="Liu S."/>
            <person name="Liu Y."/>
        </authorList>
    </citation>
    <scope>NUCLEOTIDE SEQUENCE</scope>
    <source>
        <strain evidence="1">ZJU_SS_LIU_2023</strain>
    </source>
</reference>
<organism evidence="1 2">
    <name type="scientific">Eretmocerus hayati</name>
    <dbReference type="NCBI Taxonomy" id="131215"/>
    <lineage>
        <taxon>Eukaryota</taxon>
        <taxon>Metazoa</taxon>
        <taxon>Ecdysozoa</taxon>
        <taxon>Arthropoda</taxon>
        <taxon>Hexapoda</taxon>
        <taxon>Insecta</taxon>
        <taxon>Pterygota</taxon>
        <taxon>Neoptera</taxon>
        <taxon>Endopterygota</taxon>
        <taxon>Hymenoptera</taxon>
        <taxon>Apocrita</taxon>
        <taxon>Proctotrupomorpha</taxon>
        <taxon>Chalcidoidea</taxon>
        <taxon>Aphelinidae</taxon>
        <taxon>Aphelininae</taxon>
        <taxon>Eretmocerus</taxon>
    </lineage>
</organism>
<evidence type="ECO:0000313" key="2">
    <source>
        <dbReference type="Proteomes" id="UP001239111"/>
    </source>
</evidence>
<keyword evidence="2" id="KW-1185">Reference proteome</keyword>
<accession>A0ACC2P5V4</accession>
<protein>
    <submittedName>
        <fullName evidence="1">Uncharacterized protein</fullName>
    </submittedName>
</protein>
<comment type="caution">
    <text evidence="1">The sequence shown here is derived from an EMBL/GenBank/DDBJ whole genome shotgun (WGS) entry which is preliminary data.</text>
</comment>
<name>A0ACC2P5V4_9HYME</name>
<dbReference type="EMBL" id="CM056742">
    <property type="protein sequence ID" value="KAJ8677145.1"/>
    <property type="molecule type" value="Genomic_DNA"/>
</dbReference>
<proteinExistence type="predicted"/>
<gene>
    <name evidence="1" type="ORF">QAD02_012932</name>
</gene>
<sequence length="150" mass="17771">MQQERRGARSSTAYTAKKINTSDIDPFHAGPEGKLKSLRLRILDDIDEVFQEFSERVKSALLESITGEIGQELTTQMYESLHEKITTRDWTLADIPLGCDVEEWRRIKEWWRFLSTYALHEPIRVYPNQVPRSEWRTWIELCKKENLILF</sequence>
<dbReference type="Proteomes" id="UP001239111">
    <property type="component" value="Chromosome 2"/>
</dbReference>
<evidence type="ECO:0000313" key="1">
    <source>
        <dbReference type="EMBL" id="KAJ8677145.1"/>
    </source>
</evidence>